<evidence type="ECO:0000313" key="5">
    <source>
        <dbReference type="EMBL" id="MBB4965786.1"/>
    </source>
</evidence>
<dbReference type="PROSITE" id="PS00041">
    <property type="entry name" value="HTH_ARAC_FAMILY_1"/>
    <property type="match status" value="1"/>
</dbReference>
<feature type="domain" description="HTH araC/xylS-type" evidence="4">
    <location>
        <begin position="199"/>
        <end position="298"/>
    </location>
</feature>
<dbReference type="SUPFAM" id="SSF51182">
    <property type="entry name" value="RmlC-like cupins"/>
    <property type="match status" value="1"/>
</dbReference>
<dbReference type="SUPFAM" id="SSF46689">
    <property type="entry name" value="Homeodomain-like"/>
    <property type="match status" value="2"/>
</dbReference>
<evidence type="ECO:0000256" key="1">
    <source>
        <dbReference type="ARBA" id="ARBA00023015"/>
    </source>
</evidence>
<keyword evidence="3" id="KW-0804">Transcription</keyword>
<organism evidence="5 6">
    <name type="scientific">Saccharothrix violaceirubra</name>
    <dbReference type="NCBI Taxonomy" id="413306"/>
    <lineage>
        <taxon>Bacteria</taxon>
        <taxon>Bacillati</taxon>
        <taxon>Actinomycetota</taxon>
        <taxon>Actinomycetes</taxon>
        <taxon>Pseudonocardiales</taxon>
        <taxon>Pseudonocardiaceae</taxon>
        <taxon>Saccharothrix</taxon>
    </lineage>
</organism>
<dbReference type="InterPro" id="IPR032783">
    <property type="entry name" value="AraC_lig"/>
</dbReference>
<gene>
    <name evidence="5" type="ORF">F4559_003145</name>
</gene>
<protein>
    <submittedName>
        <fullName evidence="5">AraC-like DNA-binding protein</fullName>
    </submittedName>
</protein>
<dbReference type="InterPro" id="IPR011051">
    <property type="entry name" value="RmlC_Cupin_sf"/>
</dbReference>
<evidence type="ECO:0000313" key="6">
    <source>
        <dbReference type="Proteomes" id="UP000542674"/>
    </source>
</evidence>
<dbReference type="Pfam" id="PF12852">
    <property type="entry name" value="Cupin_6"/>
    <property type="match status" value="1"/>
</dbReference>
<dbReference type="InterPro" id="IPR009057">
    <property type="entry name" value="Homeodomain-like_sf"/>
</dbReference>
<proteinExistence type="predicted"/>
<dbReference type="InterPro" id="IPR014710">
    <property type="entry name" value="RmlC-like_jellyroll"/>
</dbReference>
<keyword evidence="2 5" id="KW-0238">DNA-binding</keyword>
<name>A0A7W7T3T5_9PSEU</name>
<evidence type="ECO:0000259" key="4">
    <source>
        <dbReference type="PROSITE" id="PS01124"/>
    </source>
</evidence>
<dbReference type="Pfam" id="PF12833">
    <property type="entry name" value="HTH_18"/>
    <property type="match status" value="1"/>
</dbReference>
<dbReference type="PANTHER" id="PTHR46796">
    <property type="entry name" value="HTH-TYPE TRANSCRIPTIONAL ACTIVATOR RHAS-RELATED"/>
    <property type="match status" value="1"/>
</dbReference>
<accession>A0A7W7T3T5</accession>
<dbReference type="EMBL" id="JACHJS010000001">
    <property type="protein sequence ID" value="MBB4965786.1"/>
    <property type="molecule type" value="Genomic_DNA"/>
</dbReference>
<dbReference type="InterPro" id="IPR018062">
    <property type="entry name" value="HTH_AraC-typ_CS"/>
</dbReference>
<evidence type="ECO:0000256" key="3">
    <source>
        <dbReference type="ARBA" id="ARBA00023163"/>
    </source>
</evidence>
<comment type="caution">
    <text evidence="5">The sequence shown here is derived from an EMBL/GenBank/DDBJ whole genome shotgun (WGS) entry which is preliminary data.</text>
</comment>
<keyword evidence="1" id="KW-0805">Transcription regulation</keyword>
<reference evidence="5 6" key="1">
    <citation type="submission" date="2020-08" db="EMBL/GenBank/DDBJ databases">
        <title>Sequencing the genomes of 1000 actinobacteria strains.</title>
        <authorList>
            <person name="Klenk H.-P."/>
        </authorList>
    </citation>
    <scope>NUCLEOTIDE SEQUENCE [LARGE SCALE GENOMIC DNA]</scope>
    <source>
        <strain evidence="5 6">DSM 45084</strain>
    </source>
</reference>
<dbReference type="PROSITE" id="PS01124">
    <property type="entry name" value="HTH_ARAC_FAMILY_2"/>
    <property type="match status" value="1"/>
</dbReference>
<dbReference type="RefSeq" id="WP_184669471.1">
    <property type="nucleotide sequence ID" value="NZ_BAABAI010000038.1"/>
</dbReference>
<dbReference type="InterPro" id="IPR050204">
    <property type="entry name" value="AraC_XylS_family_regulators"/>
</dbReference>
<dbReference type="Gene3D" id="1.10.10.60">
    <property type="entry name" value="Homeodomain-like"/>
    <property type="match status" value="2"/>
</dbReference>
<sequence length="300" mass="32780">MRERPVFETLLAGVRVEAGRFARVELRAPWGARVGPRDVVALHHVLDGELWLDAGDHHAHVRAGDLVVVPPGTGHALRHRPGAAVTAVHDAPSVDALSVRRVFGGDGPRTVVLCAELTLRGATRSALLRALPTVVHLREPHLDHLLAELRHEIRERRAGASVLAARLVELVLLRGIRAELERPAETGTWRAALTDERIGRALDAVHREPGRAWTVAGLAEVAGMGRAAFAVRFRDLVGDTPVAYLTAWRMDVAREHLVDRPEWTIGRVAASVGYGSEYAFSTAFRRVVGVPPGRYRTESV</sequence>
<evidence type="ECO:0000256" key="2">
    <source>
        <dbReference type="ARBA" id="ARBA00023125"/>
    </source>
</evidence>
<dbReference type="Proteomes" id="UP000542674">
    <property type="component" value="Unassembled WGS sequence"/>
</dbReference>
<dbReference type="PANTHER" id="PTHR46796:SF13">
    <property type="entry name" value="HTH-TYPE TRANSCRIPTIONAL ACTIVATOR RHAS"/>
    <property type="match status" value="1"/>
</dbReference>
<dbReference type="GO" id="GO:0003700">
    <property type="term" value="F:DNA-binding transcription factor activity"/>
    <property type="evidence" value="ECO:0007669"/>
    <property type="project" value="InterPro"/>
</dbReference>
<dbReference type="Gene3D" id="2.60.120.10">
    <property type="entry name" value="Jelly Rolls"/>
    <property type="match status" value="1"/>
</dbReference>
<keyword evidence="6" id="KW-1185">Reference proteome</keyword>
<dbReference type="SMART" id="SM00342">
    <property type="entry name" value="HTH_ARAC"/>
    <property type="match status" value="1"/>
</dbReference>
<dbReference type="AlphaFoldDB" id="A0A7W7T3T5"/>
<dbReference type="InterPro" id="IPR018060">
    <property type="entry name" value="HTH_AraC"/>
</dbReference>
<dbReference type="GO" id="GO:0043565">
    <property type="term" value="F:sequence-specific DNA binding"/>
    <property type="evidence" value="ECO:0007669"/>
    <property type="project" value="InterPro"/>
</dbReference>